<feature type="coiled-coil region" evidence="7">
    <location>
        <begin position="56"/>
        <end position="94"/>
    </location>
</feature>
<organism evidence="9 10">
    <name type="scientific">Lacrimispora algidixylanolytica</name>
    <dbReference type="NCBI Taxonomy" id="94868"/>
    <lineage>
        <taxon>Bacteria</taxon>
        <taxon>Bacillati</taxon>
        <taxon>Bacillota</taxon>
        <taxon>Clostridia</taxon>
        <taxon>Lachnospirales</taxon>
        <taxon>Lachnospiraceae</taxon>
        <taxon>Lacrimispora</taxon>
    </lineage>
</organism>
<comment type="caution">
    <text evidence="9">The sequence shown here is derived from an EMBL/GenBank/DDBJ whole genome shotgun (WGS) entry which is preliminary data.</text>
</comment>
<comment type="function">
    <text evidence="1">Needed for flagellar regrowth and assembly.</text>
</comment>
<dbReference type="Proteomes" id="UP000284277">
    <property type="component" value="Unassembled WGS sequence"/>
</dbReference>
<keyword evidence="3" id="KW-0813">Transport</keyword>
<dbReference type="PANTHER" id="PTHR34982">
    <property type="entry name" value="YOP PROTEINS TRANSLOCATION PROTEIN L"/>
    <property type="match status" value="1"/>
</dbReference>
<feature type="domain" description="Flagellar assembly protein FliH/Type III secretion system HrpE" evidence="8">
    <location>
        <begin position="136"/>
        <end position="258"/>
    </location>
</feature>
<keyword evidence="6" id="KW-1006">Bacterial flagellum protein export</keyword>
<dbReference type="GO" id="GO:0005829">
    <property type="term" value="C:cytosol"/>
    <property type="evidence" value="ECO:0007669"/>
    <property type="project" value="TreeGrafter"/>
</dbReference>
<accession>A0A419T654</accession>
<dbReference type="PANTHER" id="PTHR34982:SF1">
    <property type="entry name" value="FLAGELLAR ASSEMBLY PROTEIN FLIH"/>
    <property type="match status" value="1"/>
</dbReference>
<dbReference type="InterPro" id="IPR018035">
    <property type="entry name" value="Flagellar_FliH/T3SS_HrpE"/>
</dbReference>
<gene>
    <name evidence="9" type="ORF">BET01_15580</name>
</gene>
<dbReference type="AlphaFoldDB" id="A0A419T654"/>
<dbReference type="EMBL" id="MCIA01000008">
    <property type="protein sequence ID" value="RKD33034.1"/>
    <property type="molecule type" value="Genomic_DNA"/>
</dbReference>
<dbReference type="RefSeq" id="WP_120196045.1">
    <property type="nucleotide sequence ID" value="NZ_MCIA01000008.1"/>
</dbReference>
<evidence type="ECO:0000256" key="1">
    <source>
        <dbReference type="ARBA" id="ARBA00003041"/>
    </source>
</evidence>
<comment type="similarity">
    <text evidence="2">Belongs to the FliH family.</text>
</comment>
<dbReference type="InterPro" id="IPR051472">
    <property type="entry name" value="T3SS_Stator/FliH"/>
</dbReference>
<reference evidence="9 10" key="1">
    <citation type="submission" date="2016-08" db="EMBL/GenBank/DDBJ databases">
        <title>A new outlook on sporulation: Clostridium algidixylanolyticum.</title>
        <authorList>
            <person name="Poppleton D.I."/>
            <person name="Gribaldo S."/>
        </authorList>
    </citation>
    <scope>NUCLEOTIDE SEQUENCE [LARGE SCALE GENOMIC DNA]</scope>
    <source>
        <strain evidence="9 10">SPL73</strain>
    </source>
</reference>
<dbReference type="Pfam" id="PF02108">
    <property type="entry name" value="FliH"/>
    <property type="match status" value="1"/>
</dbReference>
<evidence type="ECO:0000313" key="10">
    <source>
        <dbReference type="Proteomes" id="UP000284277"/>
    </source>
</evidence>
<evidence type="ECO:0000256" key="6">
    <source>
        <dbReference type="ARBA" id="ARBA00023225"/>
    </source>
</evidence>
<evidence type="ECO:0000313" key="9">
    <source>
        <dbReference type="EMBL" id="RKD33034.1"/>
    </source>
</evidence>
<protein>
    <recommendedName>
        <fullName evidence="8">Flagellar assembly protein FliH/Type III secretion system HrpE domain-containing protein</fullName>
    </recommendedName>
</protein>
<keyword evidence="4" id="KW-1005">Bacterial flagellum biogenesis</keyword>
<dbReference type="OrthoDB" id="2064291at2"/>
<dbReference type="GO" id="GO:0044781">
    <property type="term" value="P:bacterial-type flagellum organization"/>
    <property type="evidence" value="ECO:0007669"/>
    <property type="project" value="UniProtKB-KW"/>
</dbReference>
<evidence type="ECO:0000256" key="5">
    <source>
        <dbReference type="ARBA" id="ARBA00022927"/>
    </source>
</evidence>
<evidence type="ECO:0000256" key="4">
    <source>
        <dbReference type="ARBA" id="ARBA00022795"/>
    </source>
</evidence>
<evidence type="ECO:0000256" key="3">
    <source>
        <dbReference type="ARBA" id="ARBA00022448"/>
    </source>
</evidence>
<sequence length="268" mass="30455">MISLPNIMKGTRTGDRVLEYAFDRTFDDIIEISKQQEQLEELVTEAFVDQVTDKLKEEAESIYKQASDAYKEATKRSEEILLQAEEEARRLQEEARENGYLNGYEAGLLDGTNKAYEDHKTELDLQMEEFKTTVRLTIESITREKDKLLEKYMDDLKKITLTIAEKVIQTSLKSSGEIIKRMIVGAAGKLKKTQWVKIYVSQKDAGMMMQGDVGLLNELSHISGNIKIISMDHAEDGSCIIELPEEIIDVSVNTQIENIKGILNNARL</sequence>
<keyword evidence="5" id="KW-0653">Protein transport</keyword>
<evidence type="ECO:0000259" key="8">
    <source>
        <dbReference type="Pfam" id="PF02108"/>
    </source>
</evidence>
<dbReference type="GO" id="GO:0015031">
    <property type="term" value="P:protein transport"/>
    <property type="evidence" value="ECO:0007669"/>
    <property type="project" value="UniProtKB-KW"/>
</dbReference>
<name>A0A419T654_9FIRM</name>
<evidence type="ECO:0000256" key="2">
    <source>
        <dbReference type="ARBA" id="ARBA00006602"/>
    </source>
</evidence>
<evidence type="ECO:0000256" key="7">
    <source>
        <dbReference type="SAM" id="Coils"/>
    </source>
</evidence>
<proteinExistence type="inferred from homology"/>
<keyword evidence="7" id="KW-0175">Coiled coil</keyword>
<keyword evidence="10" id="KW-1185">Reference proteome</keyword>